<gene>
    <name evidence="1" type="ORF">UW74_C0005G0010</name>
</gene>
<comment type="caution">
    <text evidence="1">The sequence shown here is derived from an EMBL/GenBank/DDBJ whole genome shotgun (WGS) entry which is preliminary data.</text>
</comment>
<evidence type="ECO:0008006" key="3">
    <source>
        <dbReference type="Google" id="ProtNLM"/>
    </source>
</evidence>
<proteinExistence type="predicted"/>
<evidence type="ECO:0000313" key="1">
    <source>
        <dbReference type="EMBL" id="KKT79064.1"/>
    </source>
</evidence>
<dbReference type="InterPro" id="IPR035069">
    <property type="entry name" value="TTHA1013/TTHA0281-like"/>
</dbReference>
<protein>
    <recommendedName>
        <fullName evidence="3">HicB family protein</fullName>
    </recommendedName>
</protein>
<reference evidence="1 2" key="1">
    <citation type="journal article" date="2015" name="Nature">
        <title>rRNA introns, odd ribosomes, and small enigmatic genomes across a large radiation of phyla.</title>
        <authorList>
            <person name="Brown C.T."/>
            <person name="Hug L.A."/>
            <person name="Thomas B.C."/>
            <person name="Sharon I."/>
            <person name="Castelle C.J."/>
            <person name="Singh A."/>
            <person name="Wilkins M.J."/>
            <person name="Williams K.H."/>
            <person name="Banfield J.F."/>
        </authorList>
    </citation>
    <scope>NUCLEOTIDE SEQUENCE [LARGE SCALE GENOMIC DNA]</scope>
</reference>
<dbReference type="EMBL" id="LCJM01000005">
    <property type="protein sequence ID" value="KKT79064.1"/>
    <property type="molecule type" value="Genomic_DNA"/>
</dbReference>
<name>A0A0G1N4C7_9BACT</name>
<dbReference type="Gene3D" id="3.30.160.250">
    <property type="match status" value="1"/>
</dbReference>
<organism evidence="1 2">
    <name type="scientific">Candidatus Giovannonibacteria bacterium GW2011_GWC2_44_8</name>
    <dbReference type="NCBI Taxonomy" id="1618657"/>
    <lineage>
        <taxon>Bacteria</taxon>
        <taxon>Candidatus Giovannoniibacteriota</taxon>
    </lineage>
</organism>
<dbReference type="AlphaFoldDB" id="A0A0G1N4C7"/>
<dbReference type="Proteomes" id="UP000034889">
    <property type="component" value="Unassembled WGS sequence"/>
</dbReference>
<evidence type="ECO:0000313" key="2">
    <source>
        <dbReference type="Proteomes" id="UP000034889"/>
    </source>
</evidence>
<accession>A0A0G1N4C7</accession>
<sequence length="73" mass="8253">MKITGLKSVVWKEGKYYVAQCLNVDVSSFGKTRKETLGNLDEALELYFEDLKSPSKISKVERPELVEVSLSRA</sequence>
<dbReference type="SUPFAM" id="SSF143100">
    <property type="entry name" value="TTHA1013/TTHA0281-like"/>
    <property type="match status" value="1"/>
</dbReference>